<dbReference type="RefSeq" id="WP_134113866.1">
    <property type="nucleotide sequence ID" value="NZ_SOBG01000011.1"/>
</dbReference>
<protein>
    <recommendedName>
        <fullName evidence="4">Fructose-1,6-bisphosphatase class 3</fullName>
        <shortName evidence="4">FBPase class 3</shortName>
        <ecNumber evidence="4">3.1.3.11</ecNumber>
    </recommendedName>
    <alternativeName>
        <fullName evidence="4">D-fructose-1,6-bisphosphate 1-phosphohydrolase class 3</fullName>
    </alternativeName>
</protein>
<dbReference type="GO" id="GO:0006094">
    <property type="term" value="P:gluconeogenesis"/>
    <property type="evidence" value="ECO:0007669"/>
    <property type="project" value="UniProtKB-UniRule"/>
</dbReference>
<dbReference type="CDD" id="cd00838">
    <property type="entry name" value="MPP_superfamily"/>
    <property type="match status" value="1"/>
</dbReference>
<comment type="cofactor">
    <cofactor evidence="4">
        <name>Mn(2+)</name>
        <dbReference type="ChEBI" id="CHEBI:29035"/>
    </cofactor>
</comment>
<comment type="catalytic activity">
    <reaction evidence="4">
        <text>beta-D-fructose 1,6-bisphosphate + H2O = beta-D-fructose 6-phosphate + phosphate</text>
        <dbReference type="Rhea" id="RHEA:11064"/>
        <dbReference type="ChEBI" id="CHEBI:15377"/>
        <dbReference type="ChEBI" id="CHEBI:32966"/>
        <dbReference type="ChEBI" id="CHEBI:43474"/>
        <dbReference type="ChEBI" id="CHEBI:57634"/>
        <dbReference type="EC" id="3.1.3.11"/>
    </reaction>
</comment>
<dbReference type="HAMAP" id="MF_01854">
    <property type="entry name" value="FBPase_class3"/>
    <property type="match status" value="1"/>
</dbReference>
<comment type="caution">
    <text evidence="5">The sequence shown here is derived from an EMBL/GenBank/DDBJ whole genome shotgun (WGS) entry which is preliminary data.</text>
</comment>
<dbReference type="SUPFAM" id="SSF56300">
    <property type="entry name" value="Metallo-dependent phosphatases"/>
    <property type="match status" value="1"/>
</dbReference>
<evidence type="ECO:0000256" key="2">
    <source>
        <dbReference type="ARBA" id="ARBA00023211"/>
    </source>
</evidence>
<evidence type="ECO:0000313" key="5">
    <source>
        <dbReference type="EMBL" id="TDT67337.1"/>
    </source>
</evidence>
<dbReference type="InterPro" id="IPR009164">
    <property type="entry name" value="FBPtase_class3"/>
</dbReference>
<dbReference type="EMBL" id="SOBG01000011">
    <property type="protein sequence ID" value="TDT67337.1"/>
    <property type="molecule type" value="Genomic_DNA"/>
</dbReference>
<evidence type="ECO:0000256" key="4">
    <source>
        <dbReference type="HAMAP-Rule" id="MF_01854"/>
    </source>
</evidence>
<dbReference type="GO" id="GO:0042132">
    <property type="term" value="F:fructose 1,6-bisphosphate 1-phosphatase activity"/>
    <property type="evidence" value="ECO:0007669"/>
    <property type="project" value="UniProtKB-UniRule"/>
</dbReference>
<name>A0AA46DWZ6_9FUSO</name>
<dbReference type="Pfam" id="PF06874">
    <property type="entry name" value="FBPase_2"/>
    <property type="match status" value="1"/>
</dbReference>
<keyword evidence="6" id="KW-1185">Reference proteome</keyword>
<evidence type="ECO:0000256" key="3">
    <source>
        <dbReference type="ARBA" id="ARBA00023277"/>
    </source>
</evidence>
<reference evidence="5 6" key="1">
    <citation type="submission" date="2019-03" db="EMBL/GenBank/DDBJ databases">
        <title>Genomic Encyclopedia of Type Strains, Phase IV (KMG-IV): sequencing the most valuable type-strain genomes for metagenomic binning, comparative biology and taxonomic classification.</title>
        <authorList>
            <person name="Goeker M."/>
        </authorList>
    </citation>
    <scope>NUCLEOTIDE SEQUENCE [LARGE SCALE GENOMIC DNA]</scope>
    <source>
        <strain evidence="5 6">DSM 100055</strain>
    </source>
</reference>
<dbReference type="PIRSF" id="PIRSF000906">
    <property type="entry name" value="FBPtase_Bacill"/>
    <property type="match status" value="1"/>
</dbReference>
<gene>
    <name evidence="4" type="primary">fbp</name>
    <name evidence="5" type="ORF">EV215_2015</name>
</gene>
<organism evidence="5 6">
    <name type="scientific">Hypnocyclicus thermotrophus</name>
    <dbReference type="NCBI Taxonomy" id="1627895"/>
    <lineage>
        <taxon>Bacteria</taxon>
        <taxon>Fusobacteriati</taxon>
        <taxon>Fusobacteriota</taxon>
        <taxon>Fusobacteriia</taxon>
        <taxon>Fusobacteriales</taxon>
        <taxon>Fusobacteriaceae</taxon>
        <taxon>Hypnocyclicus</taxon>
    </lineage>
</organism>
<evidence type="ECO:0000256" key="1">
    <source>
        <dbReference type="ARBA" id="ARBA00022801"/>
    </source>
</evidence>
<dbReference type="Gene3D" id="3.60.21.10">
    <property type="match status" value="1"/>
</dbReference>
<keyword evidence="3 4" id="KW-0119">Carbohydrate metabolism</keyword>
<dbReference type="Proteomes" id="UP000294678">
    <property type="component" value="Unassembled WGS sequence"/>
</dbReference>
<keyword evidence="2 4" id="KW-0464">Manganese</keyword>
<sequence>MKSDIEYLKLLSTQYENIEKVSSEIINLRAILNLPKGTEHFLTDLHGEYKAFRHALKSASGVLKFKIDEIFISELMEKEKIELQGIIYYPEKKLKILKKKEILTKDWYKVILYRLIRVCKVVSSKYSRSKVRKALPENFRYIIEELLHLKEEDLNKKDYYNEIIETIINIGQGENFIITIANLIQRLIVDKLHIVGDIFDRGAYPHKILDLLLEHHNCDIQWGNHDILWMGAAMGNRALIATAIRISLRYGNLSLLEEGYGFNMRPLANFVQEVYKEEKNNIFNPILLKDELKEEEKKLISKMHKAIAIIQFKLEEEIIKNRKELQMENELYLSRINFDKYTINIAGKDYKLVDKYFPTIDKIAPEKLTDREEEIISYFVDSFLSNEKLQKHLKFLINKGSIYLKYNNNLLFHGCIPLDENGELKSFKFKDKEYKGKKLLDFFDHIVRKSYNFKNEKEDYRDYMWYLWRGKCSPLFGKQKMTTFLNYFINDKETIIEVKNPYYKLREKEETCKKILIDFEMNPETAHIVNGHTPVLEKRGESPIKAKGKLFVIDGGFSQAYQSKTGIAGYTLVYNSYGLRIISHKPFISVKKVLEEGDDVVLANEIIERQERQKVKDTDIGKELERKIEDLLDLLKAYNQGCIKEKI</sequence>
<dbReference type="InterPro" id="IPR029052">
    <property type="entry name" value="Metallo-depent_PP-like"/>
</dbReference>
<dbReference type="EC" id="3.1.3.11" evidence="4"/>
<evidence type="ECO:0000313" key="6">
    <source>
        <dbReference type="Proteomes" id="UP000294678"/>
    </source>
</evidence>
<dbReference type="AlphaFoldDB" id="A0AA46DWZ6"/>
<accession>A0AA46DWZ6</accession>
<comment type="similarity">
    <text evidence="4">Belongs to the FBPase class 3 family.</text>
</comment>
<proteinExistence type="inferred from homology"/>
<keyword evidence="1 4" id="KW-0378">Hydrolase</keyword>
<comment type="pathway">
    <text evidence="4">Carbohydrate biosynthesis; gluconeogenesis.</text>
</comment>